<dbReference type="CTD" id="184252"/>
<dbReference type="SMR" id="P90819"/>
<dbReference type="PANTHER" id="PTHR46611:SF3">
    <property type="entry name" value="7TM GPCR SERPENTINE RECEPTOR CLASS X (SRX) DOMAIN-CONTAINING PROTEIN"/>
    <property type="match status" value="1"/>
</dbReference>
<gene>
    <name evidence="3 5" type="primary">srx-133</name>
    <name evidence="3" type="ORF">CELE_F09F3.4</name>
    <name evidence="5" type="ORF">F09F3.4</name>
</gene>
<feature type="transmembrane region" description="Helical" evidence="1">
    <location>
        <begin position="216"/>
        <end position="238"/>
    </location>
</feature>
<feature type="transmembrane region" description="Helical" evidence="1">
    <location>
        <begin position="89"/>
        <end position="114"/>
    </location>
</feature>
<dbReference type="WormBase" id="F09F3.4">
    <property type="protein sequence ID" value="CE36289"/>
    <property type="gene ID" value="WBGene00006024"/>
    <property type="gene designation" value="srx-133"/>
</dbReference>
<dbReference type="PaxDb" id="6239-F09F3.4"/>
<accession>P90819</accession>
<dbReference type="UCSC" id="F09F3.4">
    <property type="organism name" value="c. elegans"/>
</dbReference>
<dbReference type="FunCoup" id="P90819">
    <property type="interactions" value="3"/>
</dbReference>
<dbReference type="AGR" id="WB:WBGene00006024"/>
<dbReference type="PhylomeDB" id="P90819"/>
<dbReference type="KEGG" id="cel:CELE_F09F3.4"/>
<dbReference type="PANTHER" id="PTHR46611">
    <property type="entry name" value="SERPENTINE RECEPTOR, CLASS X-RELATED"/>
    <property type="match status" value="1"/>
</dbReference>
<dbReference type="HOGENOM" id="CLU_070417_0_0_1"/>
<keyword evidence="3" id="KW-0675">Receptor</keyword>
<dbReference type="Pfam" id="PF10328">
    <property type="entry name" value="7TM_GPCR_Srx"/>
    <property type="match status" value="1"/>
</dbReference>
<evidence type="ECO:0000313" key="4">
    <source>
        <dbReference type="Proteomes" id="UP000001940"/>
    </source>
</evidence>
<name>P90819_CAEEL</name>
<dbReference type="OrthoDB" id="5837543at2759"/>
<dbReference type="GeneID" id="184252"/>
<organism evidence="3 4">
    <name type="scientific">Caenorhabditis elegans</name>
    <dbReference type="NCBI Taxonomy" id="6239"/>
    <lineage>
        <taxon>Eukaryota</taxon>
        <taxon>Metazoa</taxon>
        <taxon>Ecdysozoa</taxon>
        <taxon>Nematoda</taxon>
        <taxon>Chromadorea</taxon>
        <taxon>Rhabditida</taxon>
        <taxon>Rhabditina</taxon>
        <taxon>Rhabditomorpha</taxon>
        <taxon>Rhabditoidea</taxon>
        <taxon>Rhabditidae</taxon>
        <taxon>Peloderinae</taxon>
        <taxon>Caenorhabditis</taxon>
    </lineage>
</organism>
<evidence type="ECO:0000313" key="5">
    <source>
        <dbReference type="WormBase" id="F09F3.4"/>
    </source>
</evidence>
<proteinExistence type="predicted"/>
<reference evidence="3 4" key="1">
    <citation type="journal article" date="1998" name="Science">
        <title>Genome sequence of the nematode C. elegans: a platform for investigating biology.</title>
        <authorList>
            <consortium name="The C. elegans sequencing consortium"/>
            <person name="Sulson J.E."/>
            <person name="Waterston R."/>
        </authorList>
    </citation>
    <scope>NUCLEOTIDE SEQUENCE [LARGE SCALE GENOMIC DNA]</scope>
    <source>
        <strain evidence="3 4">Bristol N2</strain>
    </source>
</reference>
<keyword evidence="1" id="KW-0472">Membrane</keyword>
<dbReference type="RefSeq" id="NP_506431.2">
    <property type="nucleotide sequence ID" value="NM_074030.2"/>
</dbReference>
<keyword evidence="1" id="KW-1133">Transmembrane helix</keyword>
<dbReference type="eggNOG" id="ENOG502R9E5">
    <property type="taxonomic scope" value="Eukaryota"/>
</dbReference>
<dbReference type="EMBL" id="BX284605">
    <property type="protein sequence ID" value="CAB02904.2"/>
    <property type="molecule type" value="Genomic_DNA"/>
</dbReference>
<dbReference type="Proteomes" id="UP000001940">
    <property type="component" value="Chromosome V"/>
</dbReference>
<dbReference type="AlphaFoldDB" id="P90819"/>
<keyword evidence="4" id="KW-1185">Reference proteome</keyword>
<feature type="transmembrane region" description="Helical" evidence="1">
    <location>
        <begin position="172"/>
        <end position="196"/>
    </location>
</feature>
<keyword evidence="1" id="KW-0812">Transmembrane</keyword>
<protein>
    <submittedName>
        <fullName evidence="3">7TM GPCR serpentine receptor class x (Srx) domain-containing protein</fullName>
    </submittedName>
</protein>
<evidence type="ECO:0000259" key="2">
    <source>
        <dbReference type="Pfam" id="PF10328"/>
    </source>
</evidence>
<feature type="transmembrane region" description="Helical" evidence="1">
    <location>
        <begin position="6"/>
        <end position="27"/>
    </location>
</feature>
<feature type="transmembrane region" description="Helical" evidence="1">
    <location>
        <begin position="250"/>
        <end position="274"/>
    </location>
</feature>
<evidence type="ECO:0000256" key="1">
    <source>
        <dbReference type="SAM" id="Phobius"/>
    </source>
</evidence>
<feature type="transmembrane region" description="Helical" evidence="1">
    <location>
        <begin position="126"/>
        <end position="152"/>
    </location>
</feature>
<evidence type="ECO:0000313" key="3">
    <source>
        <dbReference type="EMBL" id="CAB02904.2"/>
    </source>
</evidence>
<sequence length="301" mass="34130">MLLHCLETAVLFFVSLLGFSVNSYFVYKILSTRVAINSFQKLCFVKAFSNAVISLTIIVWAVPLSAFLIETNGFWRNVNVGISELVASGGYIFGPLCQILMAANRVIIMYFPFWRMKISRFPSTNVAVFVCAFVSLYCSVAGMRGPCVLTYHPDTLAWSPELSTCTDSMDGLQLPIIILLTMVSIIFNFIAAFKLIYDKVAGISDVQKLKRRNKWLLNFIQNVIQDALHVIDMINYTFIYKLKDAEWFQFIFLSLSFALIYALDGLVMTHFHVFQQQKRTIPKFKIGAPMGTIAITSPRQI</sequence>
<dbReference type="PIR" id="T20667">
    <property type="entry name" value="T20667"/>
</dbReference>
<dbReference type="InParanoid" id="P90819"/>
<dbReference type="InterPro" id="IPR019430">
    <property type="entry name" value="7TM_GPCR_serpentine_rcpt_Srx"/>
</dbReference>
<feature type="domain" description="7TM GPCR serpentine receptor class x (Srx)" evidence="2">
    <location>
        <begin position="12"/>
        <end position="272"/>
    </location>
</feature>
<feature type="transmembrane region" description="Helical" evidence="1">
    <location>
        <begin position="48"/>
        <end position="69"/>
    </location>
</feature>